<gene>
    <name evidence="1" type="ORF">FJV41_34190</name>
</gene>
<name>A0A540WSS0_9BACT</name>
<dbReference type="PROSITE" id="PS51257">
    <property type="entry name" value="PROKAR_LIPOPROTEIN"/>
    <property type="match status" value="1"/>
</dbReference>
<dbReference type="Proteomes" id="UP000315369">
    <property type="component" value="Unassembled WGS sequence"/>
</dbReference>
<evidence type="ECO:0000313" key="1">
    <source>
        <dbReference type="EMBL" id="TQF11444.1"/>
    </source>
</evidence>
<keyword evidence="2" id="KW-1185">Reference proteome</keyword>
<dbReference type="EMBL" id="VIFM01000188">
    <property type="protein sequence ID" value="TQF11444.1"/>
    <property type="molecule type" value="Genomic_DNA"/>
</dbReference>
<dbReference type="AlphaFoldDB" id="A0A540WSS0"/>
<proteinExistence type="predicted"/>
<dbReference type="RefSeq" id="WP_141646799.1">
    <property type="nucleotide sequence ID" value="NZ_VIFM01000188.1"/>
</dbReference>
<evidence type="ECO:0000313" key="2">
    <source>
        <dbReference type="Proteomes" id="UP000315369"/>
    </source>
</evidence>
<protein>
    <recommendedName>
        <fullName evidence="3">Lipoprotein</fullName>
    </recommendedName>
</protein>
<organism evidence="1 2">
    <name type="scientific">Myxococcus llanfairpwllgwyngyllgogerychwyrndrobwllllantysiliogogogochensis</name>
    <dbReference type="NCBI Taxonomy" id="2590453"/>
    <lineage>
        <taxon>Bacteria</taxon>
        <taxon>Pseudomonadati</taxon>
        <taxon>Myxococcota</taxon>
        <taxon>Myxococcia</taxon>
        <taxon>Myxococcales</taxon>
        <taxon>Cystobacterineae</taxon>
        <taxon>Myxococcaceae</taxon>
        <taxon>Myxococcus</taxon>
    </lineage>
</organism>
<accession>A0A540WSS0</accession>
<comment type="caution">
    <text evidence="1">The sequence shown here is derived from an EMBL/GenBank/DDBJ whole genome shotgun (WGS) entry which is preliminary data.</text>
</comment>
<sequence length="236" mass="25332">MKRIVPGVMMMVLAAGCGIEDANTTAEKTETPASVLARVERDNGNVVEFLELADGEVMVMEAGVYPNPPAAIDGIGPAAAWSKLTGRSDVPQALGIAQQRYELMRTSPRDAEGATERGESIFKDGLAAGSTSAAAYGPCDITWFQDNFCNAAYDWKMCLTNWGGGAYAQRGGVDYHKTAVCPTSGNVTLNIKDQVIRNVGAGGYLWYYRSGTNFDFRADVDNASGDTFHFAVNLNY</sequence>
<reference evidence="1 2" key="1">
    <citation type="submission" date="2019-06" db="EMBL/GenBank/DDBJ databases">
        <authorList>
            <person name="Livingstone P."/>
            <person name="Whitworth D."/>
        </authorList>
    </citation>
    <scope>NUCLEOTIDE SEQUENCE [LARGE SCALE GENOMIC DNA]</scope>
    <source>
        <strain evidence="1 2">AM401</strain>
    </source>
</reference>
<evidence type="ECO:0008006" key="3">
    <source>
        <dbReference type="Google" id="ProtNLM"/>
    </source>
</evidence>
<dbReference type="OrthoDB" id="5519553at2"/>